<organism evidence="6 7">
    <name type="scientific">Streptomyces lichenis</name>
    <dbReference type="NCBI Taxonomy" id="2306967"/>
    <lineage>
        <taxon>Bacteria</taxon>
        <taxon>Bacillati</taxon>
        <taxon>Actinomycetota</taxon>
        <taxon>Actinomycetes</taxon>
        <taxon>Kitasatosporales</taxon>
        <taxon>Streptomycetaceae</taxon>
        <taxon>Streptomyces</taxon>
    </lineage>
</organism>
<dbReference type="Pfam" id="PF00501">
    <property type="entry name" value="AMP-binding"/>
    <property type="match status" value="3"/>
</dbReference>
<dbReference type="InterPro" id="IPR045851">
    <property type="entry name" value="AMP-bd_C_sf"/>
</dbReference>
<dbReference type="InterPro" id="IPR020845">
    <property type="entry name" value="AMP-binding_CS"/>
</dbReference>
<dbReference type="Gene3D" id="3.40.50.150">
    <property type="entry name" value="Vaccinia Virus protein VP39"/>
    <property type="match status" value="2"/>
</dbReference>
<dbReference type="InterPro" id="IPR023213">
    <property type="entry name" value="CAT-like_dom_sf"/>
</dbReference>
<dbReference type="Gene3D" id="3.40.50.1820">
    <property type="entry name" value="alpha/beta hydrolase"/>
    <property type="match status" value="1"/>
</dbReference>
<evidence type="ECO:0000256" key="2">
    <source>
        <dbReference type="ARBA" id="ARBA00022450"/>
    </source>
</evidence>
<proteinExistence type="predicted"/>
<dbReference type="InterPro" id="IPR036736">
    <property type="entry name" value="ACP-like_sf"/>
</dbReference>
<dbReference type="CDD" id="cd12117">
    <property type="entry name" value="A_NRPS_Srf_like"/>
    <property type="match status" value="1"/>
</dbReference>
<dbReference type="InterPro" id="IPR020806">
    <property type="entry name" value="PKS_PP-bd"/>
</dbReference>
<dbReference type="CDD" id="cd02440">
    <property type="entry name" value="AdoMet_MTases"/>
    <property type="match status" value="2"/>
</dbReference>
<dbReference type="PANTHER" id="PTHR45527">
    <property type="entry name" value="NONRIBOSOMAL PEPTIDE SYNTHETASE"/>
    <property type="match status" value="1"/>
</dbReference>
<dbReference type="NCBIfam" id="TIGR01733">
    <property type="entry name" value="AA-adenyl-dom"/>
    <property type="match status" value="3"/>
</dbReference>
<dbReference type="SUPFAM" id="SSF52777">
    <property type="entry name" value="CoA-dependent acyltransferases"/>
    <property type="match status" value="6"/>
</dbReference>
<dbReference type="CDD" id="cd17651">
    <property type="entry name" value="A_NRPS_VisG_like"/>
    <property type="match status" value="1"/>
</dbReference>
<dbReference type="SUPFAM" id="SSF53474">
    <property type="entry name" value="alpha/beta-Hydrolases"/>
    <property type="match status" value="1"/>
</dbReference>
<dbReference type="PROSITE" id="PS00455">
    <property type="entry name" value="AMP_BINDING"/>
    <property type="match status" value="3"/>
</dbReference>
<dbReference type="CDD" id="cd19543">
    <property type="entry name" value="DCL_NRPS"/>
    <property type="match status" value="1"/>
</dbReference>
<sequence length="4246" mass="457469">MQEGLLFHSRYEQDGADVYAVQHVFEVRGALDGARLRAAVEALVRRHPNLRAAFRQVDSGQTVQLVAREVELPWEEYDLSALPGGAAEAEAERIAAKEHGRRFDLAEPPLLRFSLLRLAGEHHRLVLTTHHVLLDGWSTPILVRELEALYAAGGDPSALPRPTPYRGYLRWLAEQDRPGAEAAWREALAGLEQPTLLAPVDPARAGLMPERITRELDEDRTAALTAWARREGVTLNTVLQAAWGLVLSRRTGQDDVVFGAVVSGRDPRLPGVESMVGLLIGMVPVRVGLDPATPLREAVARLQREQSALTGHQHLGLARIQQLAGQGDLFDTSLVFENYPWDGPAAEPGAGPRIAPDLARGRDATHYPLTLIAAPGRRLYLRLDYRGDLFDRAEAQGFVDRLVRALDTVVDGAEQPVGRIDLLGEEERRALPAAGEASALPPGSSLPGLFEARAAGAPEAPAVVCGGATVAYGELNARANRLARLLAARGLGPEDVVALALPRSVELVVALLAVLKTGAAYLPLDPAYPAARLARMAGDARPALLLTRTADVVEAPPGVPVLLLDGAETTAELAARPVHDLTDADRTAPLDPRHPAYVIYTSGSTGLPKGVVMPAGALLNLLRWHQGAVGGEPGERVAQFTAVGFDVSAQEVLSALTSGKTLVVPDEEVRRDAARLAVWLGEERVAELFAPNLVLEALAEAAGERGLALPELRTVAQAGEALTLGGPVRAFARSAPGRTLHNHYGPTETHVVTAHTLGGDPDGWRLPAPIGRPIAGVRAYVLGSGLRLAAPGVVGELYIAGAGLARGYLGRPGLTAERFVADPYAVEPGGRMYRTGDLVRWNADGELEYVGRADQQVKIRGFRIEPGEVEKVLTDHPGVAGAAVLPRTDQPGRTRLVAYAVARDAGLRAEELTAYAREQLPEHMVPAAVVLLERLPLTANGKLDRAALPAPELTSPGFGREARTPQEQIVSDLFAQVLGLPRVGVEDDFFELGGHSLLATRLIARIRAALGVEVGLRTLFEARTAAAVAARLDTAGPARPALTRQRLPERVPLSFAQRRLWFLHRMEGPSATYNIPLALRLTGGLDREALRGALADVTDRHESLRTVFPEVEDTPYQRVLRQVGLELPARDTGEEQVEGALRAAARYPFDLATEPPLRAELFRLAPDRHVLLLVLHHIAGDGWSLGPLAADLATAYTARAEGQAPEWAPLPVQYADYTLWQNELLGDHDDPDSLFTTQVDYWTRQLAGLPDQLILPADRPRPAVTSYRGDYLTVDIDPELHQRLADLARAHGASLFMVLQAGLAALYTRLGAGTDIPLGSPIAGRTDHHLDHLVGFFVNTLVLRTDTTGDPSFTELLGRVRETSLAAYAHQDVPFEHLVDVLNPARTLAHHPLFQTMLALQNAPEGVFRLPGLRVDIEPGRTGTAKFDLFFSLVEQRGTTGRPEGITGAVEYSSDLYDPGSVRALFDRWVRLLDAATAHPDQPLSRISLLTAAEYGQVLGDWQRTETVLGAGLLPDRFAARAAQTPEAVALIAGEREWSYGELNGRANRLAHALLQRGAGPDQVIALALPRSAELVVALLAVLKTGAAYLPLDPDHPAGRLAYVLADARPALLLTTTGTDARIPDQDGVPPRLVLDTPEAEALLDRGPDTDPSDADRAAPLRAEDAAYVIYTSGSTGRPKGVVVPHGALVNFLVGMGRMVPLRPEERLLAVTTVAFDIAALELYHPLLSGAAVVLAPKEAVPQPSAVLDLITRHGVTAVQGTPSLWQLLVGHEPEALRGLRILVGGEACPPVLAESLRALTDDLTNLYGPTETTIWSTAARLSEGPGGTPPIGRPIANTRVYVLDEGLAPVAPGVVGELYIAGAGLARGYLGRPGLTAERFTADPFGTVPGGRMYRTGDLVRWKADGQLEYLGRVDHQVKVRGFRIEPGEIESVLTDHPGIAQAAVTVREDQPGDARLVAYVVADTSAGAQEEQGAEQEQLSEWLDLYDAVYTSAQETAFGENFASWNSSYDGQPIPLPEMREWRDRTVARIRELGPRRVLEIGVGTGLLLARLAPHCAEYTGTDFSPTVIAELQRHVTADPVLAARVTLHTRPAHDFDALPADHYDTVVINSVAQYFPSAGYLEQVLHNALRVLAPGGSVFVGDLRNPRLLRTFTSAVQTARAADPADTPAIRRAVEQSLVLEKELLVDPEYFTALTHHLPDLAGTDIRVKDGTARNELTRYRYDAVLHKTGAGAPLHSLTDAPVEAWTGDISALAHRLRTERPAELRVTGVPNPRLLGELALQRALEGDVTPPPASEAGTELAEFTALGAEHGYWTAATWNTQEAGAVDVVLVDRDRLGDRVPVGVYAPLATGGSAVPLATWTTHPATRRGTGALVAAVREHARHQLPEYMRPSAVVPLDRLPLTANGKLDRAALPAPEFTSAGLGREPRTPQEQIVRDLFAQVLGLPRVGVEDDFFELGGHSLLATRLIARIRAAFGVELELRALFEGPTPAAVAALLDTAGPGRLALTVRERPEVLPLSFAQRRLWFIHQMEGPSATYNIPLALRLTGALDRDALRAALGDLVARHESLRTVFPEADGTPWQRLLAPEAAAPRVTLTPTDEAGLAELLRSAACHPFDLAGEPPLRAELFELSAEEHVLLLVVHHIAGDGWSLGPLAADLATAYTARAEGQAPEWAPLPVQYADYTLWQNELLGDHDDPDSLFTTQVDYWTRQLAGLPDQLVLPTDRPRPAVTSYRGDYLTVDIDPELHQRLADTARAHGASLFMVLQAGLAALYTRLGAGHDIPLGSPIAGRTDHHLDQLIGFFVNTLVLRTDTSGDPSFTELLGRVRETSLAAYAHQDVPFEYLVEHLNPTRTLAHHPLFQTMLALQNAPEGVFHLPGVRVDIAPGRTGTAKFDLFFSLAEQRGPDGRPQGIGGAVEYSSDVYDPPSVRALFARWVRLLDAATAHPDRPLSGIDLLTAEEQHRALAERNATALDLPEASLGELFGRQAARTPQAAAVVDGGTEWTYAELAGRVGALAHRLVERGVRPGDAVAVLLQRSAESVATVLALAMAGAVYVPLDTRYPAERIRHVLAETGAELIVTDEVSRAELPPSDADVLLVSTEGTVEFSAVEVPVEAPVYVMYTSGSTGTPKGVLVSHRNVTALALDPRFDPDAHSRVLLHSPAAFDAATYELWVPLLNGGTVVIAPPGDLDVLDYQRVIAEQRVTACWLTSSLFNVIAEHTPEALATVRQVWTGGEAVSATAVHRVQATCPHTLLIDGYGPTETTTFAAHHPIPHPYTGPPTVPIGRPMATMRTYVLDDRLQPVPPGVIGELYLGGHGLAHGYLHQTGLTAERFTADPHATTPGARMYRTGDLVRWNTDGDLEYQGRIDQQVKIRGFRIEPGEIEKVLTGHPGIAQAAVTVREDQSGGARLVAYVVADSSAPSGEEEEQDQIAEWQDLYDSLYAQPDAEFGEDFSGWNSSYDGQPIPLTEMREWREATVRRIRELGPRRVLEIGVGTGLLLAHLAPHCAEYTGTDFSPTVIAELQRHVTADPDLAARVTLRTQAAHEHGGLPAGHFDTVVINSVVQYFPDAGYLAQVIEHAFHLLAPGGAVFLGDLRHPRLLRTFTSAVQTARAADPTDTPAIRRAVEQSLVLEKELLVDPQYFTALTHHLPDLAGTDIQLKRGTAQNELTRYRYDAVLHKTGPGAPLHPLTDAPALVWDRDLGGLARWLGTERPDALRVVRVPNPRIAPDLAAQRALESAAVPSAAHPGPDLGEFTALGEEHGYRTAISWNAQDPAAVDVVYVRRELLDGAAPTGTYASGGAGSAGAPPAAWTSSPATARGTAALLGSVRDHARSHLPEYMRPSAVVPLVRLPLTANGKLDRAALPAPDGERADIGRAPATPQEQVVCELFAEVLGRPVVGVDQDFFELGGHSLLATRLIARLRAAFGAELGLRSLFEAPTPGGIAARLDMDDPDGSYEVLLPLRTGGSRPPLFCVHPGGGISWSYSALIKHLGPEYPLYGIQARSLARPEPRPSSVEEMAVDYADQIQTVQPHGPYHLAGWSFGGLCAHALAAEFQRRGEPVGLVAVLDVIPDWQGLTHADVPAPDDRVMLLYHVGLVDDGSHRHEDGPMTFAKARDILRRQGSVLANLDEDRLGTITEISANNTHLTVDYRPGPIDGDLLLIACEEQQDPPVTAEAWAPYVRGSVEAHVVPGEHGTMLNRPATLSELGRILSTKLHEVHEQRVLNESQEPTPEDRDRC</sequence>
<keyword evidence="3" id="KW-0597">Phosphoprotein</keyword>
<dbReference type="Gene3D" id="3.40.50.980">
    <property type="match status" value="6"/>
</dbReference>
<dbReference type="CDD" id="cd05930">
    <property type="entry name" value="A_NRPS"/>
    <property type="match status" value="1"/>
</dbReference>
<dbReference type="InterPro" id="IPR000873">
    <property type="entry name" value="AMP-dep_synth/lig_dom"/>
</dbReference>
<dbReference type="InterPro" id="IPR029058">
    <property type="entry name" value="AB_hydrolase_fold"/>
</dbReference>
<evidence type="ECO:0000313" key="6">
    <source>
        <dbReference type="EMBL" id="MCK8678858.1"/>
    </source>
</evidence>
<evidence type="ECO:0000313" key="7">
    <source>
        <dbReference type="Proteomes" id="UP001522868"/>
    </source>
</evidence>
<evidence type="ECO:0000256" key="4">
    <source>
        <dbReference type="ARBA" id="ARBA00022737"/>
    </source>
</evidence>
<feature type="domain" description="Carrier" evidence="5">
    <location>
        <begin position="3884"/>
        <end position="3959"/>
    </location>
</feature>
<dbReference type="Gene3D" id="3.30.559.10">
    <property type="entry name" value="Chloramphenicol acetyltransferase-like domain"/>
    <property type="match status" value="3"/>
</dbReference>
<dbReference type="Gene3D" id="3.30.559.30">
    <property type="entry name" value="Nonribosomal peptide synthetase, condensation domain"/>
    <property type="match status" value="3"/>
</dbReference>
<keyword evidence="4" id="KW-0677">Repeat</keyword>
<accession>A0ABT0IC09</accession>
<comment type="caution">
    <text evidence="6">The sequence shown here is derived from an EMBL/GenBank/DDBJ whole genome shotgun (WGS) entry which is preliminary data.</text>
</comment>
<dbReference type="Gene3D" id="1.10.1200.10">
    <property type="entry name" value="ACP-like"/>
    <property type="match status" value="2"/>
</dbReference>
<reference evidence="6 7" key="1">
    <citation type="submission" date="2022-04" db="EMBL/GenBank/DDBJ databases">
        <title>Streptomyces sp. nov. LCR6-01 isolated from Lichen of Dirinaria sp.</title>
        <authorList>
            <person name="Kanchanasin P."/>
            <person name="Tanasupawat S."/>
            <person name="Phongsopitanun W."/>
        </authorList>
    </citation>
    <scope>NUCLEOTIDE SEQUENCE [LARGE SCALE GENOMIC DNA]</scope>
    <source>
        <strain evidence="6 7">LCR6-01</strain>
    </source>
</reference>
<dbReference type="Pfam" id="PF00975">
    <property type="entry name" value="Thioesterase"/>
    <property type="match status" value="1"/>
</dbReference>
<dbReference type="InterPro" id="IPR006162">
    <property type="entry name" value="Ppantetheine_attach_site"/>
</dbReference>
<dbReference type="EMBL" id="JALPTH010000014">
    <property type="protein sequence ID" value="MCK8678858.1"/>
    <property type="molecule type" value="Genomic_DNA"/>
</dbReference>
<evidence type="ECO:0000259" key="5">
    <source>
        <dbReference type="PROSITE" id="PS50075"/>
    </source>
</evidence>
<dbReference type="InterPro" id="IPR010071">
    <property type="entry name" value="AA_adenyl_dom"/>
</dbReference>
<comment type="cofactor">
    <cofactor evidence="1">
        <name>pantetheine 4'-phosphate</name>
        <dbReference type="ChEBI" id="CHEBI:47942"/>
    </cofactor>
</comment>
<dbReference type="Proteomes" id="UP001522868">
    <property type="component" value="Unassembled WGS sequence"/>
</dbReference>
<dbReference type="Pfam" id="PF08242">
    <property type="entry name" value="Methyltransf_12"/>
    <property type="match status" value="2"/>
</dbReference>
<dbReference type="PROSITE" id="PS00012">
    <property type="entry name" value="PHOSPHOPANTETHEINE"/>
    <property type="match status" value="3"/>
</dbReference>
<evidence type="ECO:0000256" key="3">
    <source>
        <dbReference type="ARBA" id="ARBA00022553"/>
    </source>
</evidence>
<dbReference type="Pfam" id="PF00550">
    <property type="entry name" value="PP-binding"/>
    <property type="match status" value="3"/>
</dbReference>
<evidence type="ECO:0000256" key="1">
    <source>
        <dbReference type="ARBA" id="ARBA00001957"/>
    </source>
</evidence>
<keyword evidence="7" id="KW-1185">Reference proteome</keyword>
<dbReference type="SMART" id="SM00824">
    <property type="entry name" value="PKS_TE"/>
    <property type="match status" value="1"/>
</dbReference>
<keyword evidence="2" id="KW-0596">Phosphopantetheine</keyword>
<dbReference type="SMART" id="SM00823">
    <property type="entry name" value="PKS_PP"/>
    <property type="match status" value="3"/>
</dbReference>
<dbReference type="InterPro" id="IPR001031">
    <property type="entry name" value="Thioesterase"/>
</dbReference>
<feature type="domain" description="Carrier" evidence="5">
    <location>
        <begin position="2430"/>
        <end position="2505"/>
    </location>
</feature>
<dbReference type="CDD" id="cd19540">
    <property type="entry name" value="LCL_NRPS-like"/>
    <property type="match status" value="2"/>
</dbReference>
<dbReference type="Pfam" id="PF13193">
    <property type="entry name" value="AMP-binding_C"/>
    <property type="match status" value="4"/>
</dbReference>
<dbReference type="InterPro" id="IPR013217">
    <property type="entry name" value="Methyltransf_12"/>
</dbReference>
<dbReference type="InterPro" id="IPR020802">
    <property type="entry name" value="TesA-like"/>
</dbReference>
<dbReference type="SUPFAM" id="SSF47336">
    <property type="entry name" value="ACP-like"/>
    <property type="match status" value="3"/>
</dbReference>
<dbReference type="InterPro" id="IPR001242">
    <property type="entry name" value="Condensation_dom"/>
</dbReference>
<dbReference type="NCBIfam" id="NF003417">
    <property type="entry name" value="PRK04813.1"/>
    <property type="match status" value="5"/>
</dbReference>
<dbReference type="PANTHER" id="PTHR45527:SF1">
    <property type="entry name" value="FATTY ACID SYNTHASE"/>
    <property type="match status" value="1"/>
</dbReference>
<dbReference type="Gene3D" id="2.30.38.10">
    <property type="entry name" value="Luciferase, Domain 3"/>
    <property type="match status" value="3"/>
</dbReference>
<dbReference type="PROSITE" id="PS50075">
    <property type="entry name" value="CARRIER"/>
    <property type="match status" value="3"/>
</dbReference>
<dbReference type="InterPro" id="IPR029063">
    <property type="entry name" value="SAM-dependent_MTases_sf"/>
</dbReference>
<dbReference type="SUPFAM" id="SSF53335">
    <property type="entry name" value="S-adenosyl-L-methionine-dependent methyltransferases"/>
    <property type="match status" value="2"/>
</dbReference>
<feature type="domain" description="Carrier" evidence="5">
    <location>
        <begin position="961"/>
        <end position="1036"/>
    </location>
</feature>
<dbReference type="InterPro" id="IPR025110">
    <property type="entry name" value="AMP-bd_C"/>
</dbReference>
<dbReference type="Gene3D" id="3.30.300.30">
    <property type="match status" value="5"/>
</dbReference>
<gene>
    <name evidence="6" type="ORF">M1O15_15950</name>
</gene>
<dbReference type="SUPFAM" id="SSF56801">
    <property type="entry name" value="Acetyl-CoA synthetase-like"/>
    <property type="match status" value="3"/>
</dbReference>
<dbReference type="Pfam" id="PF00668">
    <property type="entry name" value="Condensation"/>
    <property type="match status" value="3"/>
</dbReference>
<protein>
    <submittedName>
        <fullName evidence="6">Amino acid adenylation domain-containing protein</fullName>
    </submittedName>
</protein>
<dbReference type="InterPro" id="IPR009081">
    <property type="entry name" value="PP-bd_ACP"/>
</dbReference>
<name>A0ABT0IC09_9ACTN</name>